<dbReference type="Proteomes" id="UP001331761">
    <property type="component" value="Unassembled WGS sequence"/>
</dbReference>
<dbReference type="Pfam" id="PF23309">
    <property type="entry name" value="DUF7083"/>
    <property type="match status" value="1"/>
</dbReference>
<organism evidence="2 3">
    <name type="scientific">Trichostrongylus colubriformis</name>
    <name type="common">Black scour worm</name>
    <dbReference type="NCBI Taxonomy" id="6319"/>
    <lineage>
        <taxon>Eukaryota</taxon>
        <taxon>Metazoa</taxon>
        <taxon>Ecdysozoa</taxon>
        <taxon>Nematoda</taxon>
        <taxon>Chromadorea</taxon>
        <taxon>Rhabditida</taxon>
        <taxon>Rhabditina</taxon>
        <taxon>Rhabditomorpha</taxon>
        <taxon>Strongyloidea</taxon>
        <taxon>Trichostrongylidae</taxon>
        <taxon>Trichostrongylus</taxon>
    </lineage>
</organism>
<accession>A0AAN8G9X7</accession>
<proteinExistence type="predicted"/>
<gene>
    <name evidence="2" type="ORF">GCK32_000149</name>
</gene>
<name>A0AAN8G9X7_TRICO</name>
<dbReference type="InterPro" id="IPR055510">
    <property type="entry name" value="DUF7083"/>
</dbReference>
<sequence>MMADGSMPGAISPVSPQSFVAGSGEVPDWVRHILKMQSQQLEMMQNLQSQQLKMMQNLLTWIAEIKGVTTPSQLTSIPSDPYGDLIRDISNFVYDVEDDETFETWFKRYGPVIDDRGGTLSVDRKRNLIIDKLDKSTYKTYSEHVLPLKPKDVDFSMTIQNLTKLFGPKKTLIRRRFEFLQTKCSPLTSSYVPYNDLGNTIKKKFEEAAMKEVDSDSLKCLVFITGLTDSSHSEMRLRLLNR</sequence>
<dbReference type="AlphaFoldDB" id="A0AAN8G9X7"/>
<evidence type="ECO:0000313" key="2">
    <source>
        <dbReference type="EMBL" id="KAK5980048.1"/>
    </source>
</evidence>
<comment type="caution">
    <text evidence="2">The sequence shown here is derived from an EMBL/GenBank/DDBJ whole genome shotgun (WGS) entry which is preliminary data.</text>
</comment>
<evidence type="ECO:0000313" key="3">
    <source>
        <dbReference type="Proteomes" id="UP001331761"/>
    </source>
</evidence>
<feature type="domain" description="DUF7083" evidence="1">
    <location>
        <begin position="83"/>
        <end position="169"/>
    </location>
</feature>
<dbReference type="EMBL" id="WIXE01007861">
    <property type="protein sequence ID" value="KAK5980048.1"/>
    <property type="molecule type" value="Genomic_DNA"/>
</dbReference>
<reference evidence="2 3" key="1">
    <citation type="submission" date="2019-10" db="EMBL/GenBank/DDBJ databases">
        <title>Assembly and Annotation for the nematode Trichostrongylus colubriformis.</title>
        <authorList>
            <person name="Martin J."/>
        </authorList>
    </citation>
    <scope>NUCLEOTIDE SEQUENCE [LARGE SCALE GENOMIC DNA]</scope>
    <source>
        <strain evidence="2">G859</strain>
        <tissue evidence="2">Whole worm</tissue>
    </source>
</reference>
<keyword evidence="3" id="KW-1185">Reference proteome</keyword>
<protein>
    <submittedName>
        <fullName evidence="2">Gap-Pol polyprotein</fullName>
    </submittedName>
</protein>
<evidence type="ECO:0000259" key="1">
    <source>
        <dbReference type="Pfam" id="PF23309"/>
    </source>
</evidence>